<organism evidence="4 5">
    <name type="scientific">Patellaria atrata CBS 101060</name>
    <dbReference type="NCBI Taxonomy" id="1346257"/>
    <lineage>
        <taxon>Eukaryota</taxon>
        <taxon>Fungi</taxon>
        <taxon>Dikarya</taxon>
        <taxon>Ascomycota</taxon>
        <taxon>Pezizomycotina</taxon>
        <taxon>Dothideomycetes</taxon>
        <taxon>Dothideomycetes incertae sedis</taxon>
        <taxon>Patellariales</taxon>
        <taxon>Patellariaceae</taxon>
        <taxon>Patellaria</taxon>
    </lineage>
</organism>
<feature type="compositionally biased region" description="Basic residues" evidence="1">
    <location>
        <begin position="10"/>
        <end position="22"/>
    </location>
</feature>
<dbReference type="GO" id="GO:0000184">
    <property type="term" value="P:nuclear-transcribed mRNA catabolic process, nonsense-mediated decay"/>
    <property type="evidence" value="ECO:0007669"/>
    <property type="project" value="TreeGrafter"/>
</dbReference>
<evidence type="ECO:0000259" key="2">
    <source>
        <dbReference type="Pfam" id="PF09088"/>
    </source>
</evidence>
<dbReference type="InterPro" id="IPR016024">
    <property type="entry name" value="ARM-type_fold"/>
</dbReference>
<evidence type="ECO:0000313" key="4">
    <source>
        <dbReference type="EMBL" id="KAF2841622.1"/>
    </source>
</evidence>
<dbReference type="PANTHER" id="PTHR12412">
    <property type="entry name" value="CAP BINDING PROTEIN"/>
    <property type="match status" value="1"/>
</dbReference>
<dbReference type="Proteomes" id="UP000799429">
    <property type="component" value="Unassembled WGS sequence"/>
</dbReference>
<feature type="region of interest" description="Disordered" evidence="1">
    <location>
        <begin position="820"/>
        <end position="844"/>
    </location>
</feature>
<dbReference type="EMBL" id="MU006091">
    <property type="protein sequence ID" value="KAF2841622.1"/>
    <property type="molecule type" value="Genomic_DNA"/>
</dbReference>
<dbReference type="SUPFAM" id="SSF48371">
    <property type="entry name" value="ARM repeat"/>
    <property type="match status" value="3"/>
</dbReference>
<dbReference type="GO" id="GO:0003729">
    <property type="term" value="F:mRNA binding"/>
    <property type="evidence" value="ECO:0007669"/>
    <property type="project" value="TreeGrafter"/>
</dbReference>
<dbReference type="FunFam" id="1.25.40.180:FF:000045">
    <property type="entry name" value="snRNA cap binding complex subunit (Gcr3), putative"/>
    <property type="match status" value="1"/>
</dbReference>
<evidence type="ECO:0000256" key="1">
    <source>
        <dbReference type="SAM" id="MobiDB-lite"/>
    </source>
</evidence>
<dbReference type="Pfam" id="PF09090">
    <property type="entry name" value="MIF4G_like_2"/>
    <property type="match status" value="1"/>
</dbReference>
<dbReference type="AlphaFoldDB" id="A0A9P4SFL3"/>
<protein>
    <recommendedName>
        <fullName evidence="6">Cap binding protein</fullName>
    </recommendedName>
</protein>
<dbReference type="InterPro" id="IPR015174">
    <property type="entry name" value="MIF4G-like_typ-2"/>
</dbReference>
<dbReference type="GO" id="GO:0005634">
    <property type="term" value="C:nucleus"/>
    <property type="evidence" value="ECO:0007669"/>
    <property type="project" value="TreeGrafter"/>
</dbReference>
<dbReference type="OrthoDB" id="10252707at2759"/>
<dbReference type="Gene3D" id="1.25.40.180">
    <property type="match status" value="3"/>
</dbReference>
<gene>
    <name evidence="4" type="ORF">M501DRAFT_929125</name>
</gene>
<sequence length="844" mass="94552">MADVDSRANGRNRGHYNNRKRRQREDDSDDRPSQIRRRVEDQQHMRLRKQLLIFAQSALKDSKEEAKEVAGFISYHFNDSEQFKQTAFDVIYQLIIEQPFKIPFLASIVLHINERKGEVAAQFITRAAVNFTTALEKGAWRDCKLHLRFLACLQPFFEGEGVFSVLDELFNRAVDLQTASSDDTLGLELVKIILLTIPYVLAQPGTDLAAKAAELLEKTDIVASAGHDVEALVNPYPGSTGEKPFEYQSMLGLLQAQLQAEASKGWELAVIPRVYWATTPDAEASSSTSTAPQKHAFPTITVPASLSQGDEPIFPAAYFSLYTKQDIETVPPTSDIASCLLRDVLVDTINVLDFNRVAAAKFLIELDNYWTPDTFVKRATQFDKVKEIAGTGSTWKPEDLALDAVFSQLFRLPTAEHKLVYYHSLITEACKLAPAAIAPSLGRAIRFIFRHLETMDIELINRFMDWFAHHLSNFEFRWKWSEWSEDILRSNLHPKKVYIMGSLDKEIRLSFAKRIRETLPPEYHHLISVSKEKDTPDFKYADDATPYATEGRQLLSLLRKKATDEEIQEVIASIQTQAAEHGVTDVLIPSTDAYITCLCFIGSKSLSHVLSNIDRSKDRLLAIGPSSEAARRQIIGSVVDYWTDHPGTAVNLVDKLLNYTILTPMSIIQWAVGDRLGTGSILAENWLYDMVGGTVRKVTNRVRQIVAARLENDLPHDQMQMLEETLVRERDAQRELFSVIDDAMNGVAQGVNDGAMEAIASGDLSQEDGMLIRVWGEKWKTAFARKAAVEETIVGESAVMEKIAARKAKLQGILVDIENGDENNGTAEPMDEIDTSGLGASLLD</sequence>
<feature type="compositionally biased region" description="Basic and acidic residues" evidence="1">
    <location>
        <begin position="30"/>
        <end position="40"/>
    </location>
</feature>
<keyword evidence="5" id="KW-1185">Reference proteome</keyword>
<reference evidence="4" key="1">
    <citation type="journal article" date="2020" name="Stud. Mycol.">
        <title>101 Dothideomycetes genomes: a test case for predicting lifestyles and emergence of pathogens.</title>
        <authorList>
            <person name="Haridas S."/>
            <person name="Albert R."/>
            <person name="Binder M."/>
            <person name="Bloem J."/>
            <person name="Labutti K."/>
            <person name="Salamov A."/>
            <person name="Andreopoulos B."/>
            <person name="Baker S."/>
            <person name="Barry K."/>
            <person name="Bills G."/>
            <person name="Bluhm B."/>
            <person name="Cannon C."/>
            <person name="Castanera R."/>
            <person name="Culley D."/>
            <person name="Daum C."/>
            <person name="Ezra D."/>
            <person name="Gonzalez J."/>
            <person name="Henrissat B."/>
            <person name="Kuo A."/>
            <person name="Liang C."/>
            <person name="Lipzen A."/>
            <person name="Lutzoni F."/>
            <person name="Magnuson J."/>
            <person name="Mondo S."/>
            <person name="Nolan M."/>
            <person name="Ohm R."/>
            <person name="Pangilinan J."/>
            <person name="Park H.-J."/>
            <person name="Ramirez L."/>
            <person name="Alfaro M."/>
            <person name="Sun H."/>
            <person name="Tritt A."/>
            <person name="Yoshinaga Y."/>
            <person name="Zwiers L.-H."/>
            <person name="Turgeon B."/>
            <person name="Goodwin S."/>
            <person name="Spatafora J."/>
            <person name="Crous P."/>
            <person name="Grigoriev I."/>
        </authorList>
    </citation>
    <scope>NUCLEOTIDE SEQUENCE</scope>
    <source>
        <strain evidence="4">CBS 101060</strain>
    </source>
</reference>
<accession>A0A9P4SFL3</accession>
<feature type="domain" description="MIF4G-like type 1" evidence="2">
    <location>
        <begin position="331"/>
        <end position="520"/>
    </location>
</feature>
<comment type="caution">
    <text evidence="4">The sequence shown here is derived from an EMBL/GenBank/DDBJ whole genome shotgun (WGS) entry which is preliminary data.</text>
</comment>
<dbReference type="GO" id="GO:0006406">
    <property type="term" value="P:mRNA export from nucleus"/>
    <property type="evidence" value="ECO:0007669"/>
    <property type="project" value="InterPro"/>
</dbReference>
<dbReference type="PANTHER" id="PTHR12412:SF2">
    <property type="entry name" value="NUCLEAR CAP-BINDING PROTEIN SUBUNIT 1"/>
    <property type="match status" value="1"/>
</dbReference>
<dbReference type="Pfam" id="PF09088">
    <property type="entry name" value="MIF4G_like"/>
    <property type="match status" value="1"/>
</dbReference>
<proteinExistence type="predicted"/>
<feature type="region of interest" description="Disordered" evidence="1">
    <location>
        <begin position="1"/>
        <end position="40"/>
    </location>
</feature>
<dbReference type="InterPro" id="IPR015172">
    <property type="entry name" value="MIF4G-like_typ-1"/>
</dbReference>
<dbReference type="GO" id="GO:0000339">
    <property type="term" value="F:RNA cap binding"/>
    <property type="evidence" value="ECO:0007669"/>
    <property type="project" value="InterPro"/>
</dbReference>
<evidence type="ECO:0008006" key="6">
    <source>
        <dbReference type="Google" id="ProtNLM"/>
    </source>
</evidence>
<feature type="domain" description="MIF4G-like type 2" evidence="3">
    <location>
        <begin position="538"/>
        <end position="791"/>
    </location>
</feature>
<evidence type="ECO:0000313" key="5">
    <source>
        <dbReference type="Proteomes" id="UP000799429"/>
    </source>
</evidence>
<dbReference type="GO" id="GO:0005846">
    <property type="term" value="C:nuclear cap binding complex"/>
    <property type="evidence" value="ECO:0007669"/>
    <property type="project" value="InterPro"/>
</dbReference>
<name>A0A9P4SFL3_9PEZI</name>
<dbReference type="FunFam" id="1.25.40.180:FF:000035">
    <property type="entry name" value="snRNA cap binding complex subunit (Gcr3)"/>
    <property type="match status" value="1"/>
</dbReference>
<dbReference type="InterPro" id="IPR027159">
    <property type="entry name" value="CBP80"/>
</dbReference>
<evidence type="ECO:0000259" key="3">
    <source>
        <dbReference type="Pfam" id="PF09090"/>
    </source>
</evidence>